<accession>J0D1N1</accession>
<gene>
    <name evidence="1" type="ORF">AURDEDRAFT_18278</name>
</gene>
<protein>
    <submittedName>
        <fullName evidence="1">Uncharacterized protein</fullName>
    </submittedName>
</protein>
<name>J0D1N1_AURST</name>
<reference evidence="2" key="1">
    <citation type="journal article" date="2012" name="Science">
        <title>The Paleozoic origin of enzymatic lignin decomposition reconstructed from 31 fungal genomes.</title>
        <authorList>
            <person name="Floudas D."/>
            <person name="Binder M."/>
            <person name="Riley R."/>
            <person name="Barry K."/>
            <person name="Blanchette R.A."/>
            <person name="Henrissat B."/>
            <person name="Martinez A.T."/>
            <person name="Otillar R."/>
            <person name="Spatafora J.W."/>
            <person name="Yadav J.S."/>
            <person name="Aerts A."/>
            <person name="Benoit I."/>
            <person name="Boyd A."/>
            <person name="Carlson A."/>
            <person name="Copeland A."/>
            <person name="Coutinho P.M."/>
            <person name="de Vries R.P."/>
            <person name="Ferreira P."/>
            <person name="Findley K."/>
            <person name="Foster B."/>
            <person name="Gaskell J."/>
            <person name="Glotzer D."/>
            <person name="Gorecki P."/>
            <person name="Heitman J."/>
            <person name="Hesse C."/>
            <person name="Hori C."/>
            <person name="Igarashi K."/>
            <person name="Jurgens J.A."/>
            <person name="Kallen N."/>
            <person name="Kersten P."/>
            <person name="Kohler A."/>
            <person name="Kuees U."/>
            <person name="Kumar T.K.A."/>
            <person name="Kuo A."/>
            <person name="LaButti K."/>
            <person name="Larrondo L.F."/>
            <person name="Lindquist E."/>
            <person name="Ling A."/>
            <person name="Lombard V."/>
            <person name="Lucas S."/>
            <person name="Lundell T."/>
            <person name="Martin R."/>
            <person name="McLaughlin D.J."/>
            <person name="Morgenstern I."/>
            <person name="Morin E."/>
            <person name="Murat C."/>
            <person name="Nagy L.G."/>
            <person name="Nolan M."/>
            <person name="Ohm R.A."/>
            <person name="Patyshakuliyeva A."/>
            <person name="Rokas A."/>
            <person name="Ruiz-Duenas F.J."/>
            <person name="Sabat G."/>
            <person name="Salamov A."/>
            <person name="Samejima M."/>
            <person name="Schmutz J."/>
            <person name="Slot J.C."/>
            <person name="St John F."/>
            <person name="Stenlid J."/>
            <person name="Sun H."/>
            <person name="Sun S."/>
            <person name="Syed K."/>
            <person name="Tsang A."/>
            <person name="Wiebenga A."/>
            <person name="Young D."/>
            <person name="Pisabarro A."/>
            <person name="Eastwood D.C."/>
            <person name="Martin F."/>
            <person name="Cullen D."/>
            <person name="Grigoriev I.V."/>
            <person name="Hibbett D.S."/>
        </authorList>
    </citation>
    <scope>NUCLEOTIDE SEQUENCE [LARGE SCALE GENOMIC DNA]</scope>
    <source>
        <strain evidence="2">TFB10046</strain>
    </source>
</reference>
<dbReference type="AlphaFoldDB" id="J0D1N1"/>
<dbReference type="InParanoid" id="J0D1N1"/>
<keyword evidence="2" id="KW-1185">Reference proteome</keyword>
<proteinExistence type="predicted"/>
<dbReference type="EMBL" id="JH688924">
    <property type="protein sequence ID" value="EJD32487.1"/>
    <property type="molecule type" value="Genomic_DNA"/>
</dbReference>
<sequence length="116" mass="13425">PSFPDSEWANVLQGKYVEFDRLFKNVDIVTKGGRTTTTRTVNDSADWHAAWEMYFAAVQFVFRHRTSELQAYGRYINALFVARAKTVEAQRGVIDFDRAIRMLVANRDDLLLTDFN</sequence>
<dbReference type="OrthoDB" id="2355984at2759"/>
<feature type="non-terminal residue" evidence="1">
    <location>
        <position position="1"/>
    </location>
</feature>
<dbReference type="Proteomes" id="UP000006514">
    <property type="component" value="Unassembled WGS sequence"/>
</dbReference>
<evidence type="ECO:0000313" key="2">
    <source>
        <dbReference type="Proteomes" id="UP000006514"/>
    </source>
</evidence>
<feature type="non-terminal residue" evidence="1">
    <location>
        <position position="116"/>
    </location>
</feature>
<dbReference type="OMA" id="NDSADWH"/>
<dbReference type="KEGG" id="adl:AURDEDRAFT_18278"/>
<organism evidence="1 2">
    <name type="scientific">Auricularia subglabra (strain TFB-10046 / SS5)</name>
    <name type="common">White-rot fungus</name>
    <name type="synonym">Auricularia delicata (strain TFB10046)</name>
    <dbReference type="NCBI Taxonomy" id="717982"/>
    <lineage>
        <taxon>Eukaryota</taxon>
        <taxon>Fungi</taxon>
        <taxon>Dikarya</taxon>
        <taxon>Basidiomycota</taxon>
        <taxon>Agaricomycotina</taxon>
        <taxon>Agaricomycetes</taxon>
        <taxon>Auriculariales</taxon>
        <taxon>Auriculariaceae</taxon>
        <taxon>Auricularia</taxon>
    </lineage>
</organism>
<evidence type="ECO:0000313" key="1">
    <source>
        <dbReference type="EMBL" id="EJD32487.1"/>
    </source>
</evidence>